<protein>
    <submittedName>
        <fullName evidence="2">Uncharacterized protein</fullName>
    </submittedName>
</protein>
<proteinExistence type="predicted"/>
<comment type="caution">
    <text evidence="2">The sequence shown here is derived from an EMBL/GenBank/DDBJ whole genome shotgun (WGS) entry which is preliminary data.</text>
</comment>
<keyword evidence="3" id="KW-1185">Reference proteome</keyword>
<gene>
    <name evidence="2" type="ORF">PFISCL1PPCAC_7782</name>
</gene>
<sequence length="175" mass="19693">SSCLLRTPVDMRALFALLCLLHLTLGSPPKDTLFEDAQRLGYVVEQSGHVIENSLSCSTVVLDFDSWLNATRYVEQVIRLVNNTPIGVEVAAEVMKMVGKPYMVEVKRRFAVLTAHLDEYYVAPIAEPAEPRRLFAKANLTGMERKREDEIDETIALVGTFYTASELDEFSRSHI</sequence>
<accession>A0AAV5VEZ0</accession>
<dbReference type="AlphaFoldDB" id="A0AAV5VEZ0"/>
<keyword evidence="1" id="KW-0732">Signal</keyword>
<feature type="chain" id="PRO_5043461938" evidence="1">
    <location>
        <begin position="27"/>
        <end position="175"/>
    </location>
</feature>
<feature type="signal peptide" evidence="1">
    <location>
        <begin position="1"/>
        <end position="26"/>
    </location>
</feature>
<dbReference type="EMBL" id="BTSY01000002">
    <property type="protein sequence ID" value="GMT16485.1"/>
    <property type="molecule type" value="Genomic_DNA"/>
</dbReference>
<reference evidence="2" key="1">
    <citation type="submission" date="2023-10" db="EMBL/GenBank/DDBJ databases">
        <title>Genome assembly of Pristionchus species.</title>
        <authorList>
            <person name="Yoshida K."/>
            <person name="Sommer R.J."/>
        </authorList>
    </citation>
    <scope>NUCLEOTIDE SEQUENCE</scope>
    <source>
        <strain evidence="2">RS5133</strain>
    </source>
</reference>
<feature type="non-terminal residue" evidence="2">
    <location>
        <position position="175"/>
    </location>
</feature>
<name>A0AAV5VEZ0_9BILA</name>
<evidence type="ECO:0000313" key="2">
    <source>
        <dbReference type="EMBL" id="GMT16485.1"/>
    </source>
</evidence>
<dbReference type="Proteomes" id="UP001432322">
    <property type="component" value="Unassembled WGS sequence"/>
</dbReference>
<feature type="non-terminal residue" evidence="2">
    <location>
        <position position="1"/>
    </location>
</feature>
<evidence type="ECO:0000313" key="3">
    <source>
        <dbReference type="Proteomes" id="UP001432322"/>
    </source>
</evidence>
<evidence type="ECO:0000256" key="1">
    <source>
        <dbReference type="SAM" id="SignalP"/>
    </source>
</evidence>
<organism evidence="2 3">
    <name type="scientific">Pristionchus fissidentatus</name>
    <dbReference type="NCBI Taxonomy" id="1538716"/>
    <lineage>
        <taxon>Eukaryota</taxon>
        <taxon>Metazoa</taxon>
        <taxon>Ecdysozoa</taxon>
        <taxon>Nematoda</taxon>
        <taxon>Chromadorea</taxon>
        <taxon>Rhabditida</taxon>
        <taxon>Rhabditina</taxon>
        <taxon>Diplogasteromorpha</taxon>
        <taxon>Diplogasteroidea</taxon>
        <taxon>Neodiplogasteridae</taxon>
        <taxon>Pristionchus</taxon>
    </lineage>
</organism>